<evidence type="ECO:0000256" key="7">
    <source>
        <dbReference type="SAM" id="Coils"/>
    </source>
</evidence>
<evidence type="ECO:0000313" key="11">
    <source>
        <dbReference type="Proteomes" id="UP000255534"/>
    </source>
</evidence>
<dbReference type="Proteomes" id="UP000255534">
    <property type="component" value="Unassembled WGS sequence"/>
</dbReference>
<dbReference type="FunFam" id="4.10.430.10:FF:000001">
    <property type="entry name" value="DNA-binding protein"/>
    <property type="match status" value="1"/>
</dbReference>
<organism evidence="10 11">
    <name type="scientific">Salmonella enterica I</name>
    <dbReference type="NCBI Taxonomy" id="59201"/>
    <lineage>
        <taxon>Bacteria</taxon>
        <taxon>Pseudomonadati</taxon>
        <taxon>Pseudomonadota</taxon>
        <taxon>Gammaproteobacteria</taxon>
        <taxon>Enterobacterales</taxon>
        <taxon>Enterobacteriaceae</taxon>
        <taxon>Salmonella</taxon>
    </lineage>
</organism>
<dbReference type="GO" id="GO:0030527">
    <property type="term" value="F:structural constituent of chromatin"/>
    <property type="evidence" value="ECO:0007669"/>
    <property type="project" value="InterPro"/>
</dbReference>
<keyword evidence="7" id="KW-0175">Coiled coil</keyword>
<dbReference type="InterPro" id="IPR027454">
    <property type="entry name" value="Histone_HNS_N"/>
</dbReference>
<dbReference type="PANTHER" id="PTHR38097">
    <property type="match status" value="1"/>
</dbReference>
<accession>A0A379Y2R0</accession>
<comment type="subcellular location">
    <subcellularLocation>
        <location evidence="1">Cytoplasm</location>
        <location evidence="1">Nucleoid</location>
    </subcellularLocation>
</comment>
<keyword evidence="3" id="KW-0963">Cytoplasm</keyword>
<dbReference type="InterPro" id="IPR027444">
    <property type="entry name" value="H-NS_C_dom"/>
</dbReference>
<dbReference type="PANTHER" id="PTHR38097:SF2">
    <property type="entry name" value="DNA-BINDING PROTEIN STPA"/>
    <property type="match status" value="1"/>
</dbReference>
<evidence type="ECO:0000256" key="6">
    <source>
        <dbReference type="PIRSR" id="PIRSR002096-1"/>
    </source>
</evidence>
<dbReference type="GO" id="GO:0005829">
    <property type="term" value="C:cytosol"/>
    <property type="evidence" value="ECO:0007669"/>
    <property type="project" value="TreeGrafter"/>
</dbReference>
<dbReference type="Gene3D" id="1.10.287.1050">
    <property type="entry name" value="H-NS histone-like proteins"/>
    <property type="match status" value="1"/>
</dbReference>
<proteinExistence type="inferred from homology"/>
<dbReference type="GO" id="GO:0003680">
    <property type="term" value="F:minor groove of adenine-thymine-rich DNA binding"/>
    <property type="evidence" value="ECO:0007669"/>
    <property type="project" value="TreeGrafter"/>
</dbReference>
<feature type="DNA-binding region" evidence="6">
    <location>
        <begin position="112"/>
        <end position="117"/>
    </location>
</feature>
<keyword evidence="4 5" id="KW-0238">DNA-binding</keyword>
<evidence type="ECO:0000256" key="5">
    <source>
        <dbReference type="PIRNR" id="PIRNR002096"/>
    </source>
</evidence>
<evidence type="ECO:0000313" key="10">
    <source>
        <dbReference type="EMBL" id="SUI40136.1"/>
    </source>
</evidence>
<name>A0A379Y2R0_SALET</name>
<dbReference type="FunFam" id="1.10.287.1050:FF:000001">
    <property type="entry name" value="DNA-binding protein"/>
    <property type="match status" value="1"/>
</dbReference>
<evidence type="ECO:0000259" key="9">
    <source>
        <dbReference type="SMART" id="SM00528"/>
    </source>
</evidence>
<protein>
    <recommendedName>
        <fullName evidence="5">DNA-binding protein</fullName>
    </recommendedName>
</protein>
<sequence>MSEALKSLNNIRTLRAQGRELPLEVLEELLEKFSVIVDERRQEEASKKAELEARQEKLESLRKLMLEDGIDPEELLSSFSGKSSAPKKAREPRPAKYSFTDENGETKTWTGQGRTPKALADQLAAGKSLDDFLI</sequence>
<feature type="domain" description="DNA-binding protein H-NS-like C-terminal" evidence="9">
    <location>
        <begin position="87"/>
        <end position="134"/>
    </location>
</feature>
<dbReference type="Gene3D" id="4.10.430.10">
    <property type="entry name" value="Histone-like protein H-NS, C-terminal domain"/>
    <property type="match status" value="1"/>
</dbReference>
<comment type="similarity">
    <text evidence="2 5">Belongs to the histone-like protein H-NS family.</text>
</comment>
<gene>
    <name evidence="10" type="primary">stpA_2</name>
    <name evidence="10" type="ORF">NCTC5798_06279</name>
</gene>
<reference evidence="10 11" key="1">
    <citation type="submission" date="2018-06" db="EMBL/GenBank/DDBJ databases">
        <authorList>
            <consortium name="Pathogen Informatics"/>
            <person name="Doyle S."/>
        </authorList>
    </citation>
    <scope>NUCLEOTIDE SEQUENCE [LARGE SCALE GENOMIC DNA]</scope>
    <source>
        <strain evidence="10 11">NCTC5798</strain>
    </source>
</reference>
<dbReference type="SUPFAM" id="SSF81273">
    <property type="entry name" value="H-NS histone-like proteins"/>
    <property type="match status" value="2"/>
</dbReference>
<dbReference type="SMART" id="SM00528">
    <property type="entry name" value="HNS"/>
    <property type="match status" value="1"/>
</dbReference>
<dbReference type="EMBL" id="UGXK01000002">
    <property type="protein sequence ID" value="SUI40136.1"/>
    <property type="molecule type" value="Genomic_DNA"/>
</dbReference>
<dbReference type="Pfam" id="PF22470">
    <property type="entry name" value="Histone_HNS_N"/>
    <property type="match status" value="1"/>
</dbReference>
<feature type="region of interest" description="Disordered" evidence="8">
    <location>
        <begin position="75"/>
        <end position="115"/>
    </location>
</feature>
<dbReference type="InterPro" id="IPR037150">
    <property type="entry name" value="H-NS_C_dom_sf"/>
</dbReference>
<dbReference type="GO" id="GO:0046983">
    <property type="term" value="F:protein dimerization activity"/>
    <property type="evidence" value="ECO:0007669"/>
    <property type="project" value="InterPro"/>
</dbReference>
<dbReference type="GO" id="GO:0000976">
    <property type="term" value="F:transcription cis-regulatory region binding"/>
    <property type="evidence" value="ECO:0007669"/>
    <property type="project" value="TreeGrafter"/>
</dbReference>
<dbReference type="GO" id="GO:0001217">
    <property type="term" value="F:DNA-binding transcription repressor activity"/>
    <property type="evidence" value="ECO:0007669"/>
    <property type="project" value="TreeGrafter"/>
</dbReference>
<evidence type="ECO:0000256" key="2">
    <source>
        <dbReference type="ARBA" id="ARBA00010610"/>
    </source>
</evidence>
<evidence type="ECO:0000256" key="3">
    <source>
        <dbReference type="ARBA" id="ARBA00022490"/>
    </source>
</evidence>
<dbReference type="PIRSF" id="PIRSF002096">
    <property type="entry name" value="HnS"/>
    <property type="match status" value="1"/>
</dbReference>
<feature type="coiled-coil region" evidence="7">
    <location>
        <begin position="39"/>
        <end position="68"/>
    </location>
</feature>
<evidence type="ECO:0000256" key="1">
    <source>
        <dbReference type="ARBA" id="ARBA00004453"/>
    </source>
</evidence>
<dbReference type="GO" id="GO:0003681">
    <property type="term" value="F:bent DNA binding"/>
    <property type="evidence" value="ECO:0007669"/>
    <property type="project" value="TreeGrafter"/>
</dbReference>
<evidence type="ECO:0000256" key="8">
    <source>
        <dbReference type="SAM" id="MobiDB-lite"/>
    </source>
</evidence>
<evidence type="ECO:0000256" key="4">
    <source>
        <dbReference type="ARBA" id="ARBA00023125"/>
    </source>
</evidence>
<dbReference type="GO" id="GO:0032993">
    <property type="term" value="C:protein-DNA complex"/>
    <property type="evidence" value="ECO:0007669"/>
    <property type="project" value="TreeGrafter"/>
</dbReference>
<dbReference type="Pfam" id="PF00816">
    <property type="entry name" value="Histone_HNS"/>
    <property type="match status" value="1"/>
</dbReference>
<dbReference type="GO" id="GO:0009295">
    <property type="term" value="C:nucleoid"/>
    <property type="evidence" value="ECO:0007669"/>
    <property type="project" value="UniProtKB-SubCell"/>
</dbReference>
<dbReference type="AlphaFoldDB" id="A0A379Y2R0"/>
<dbReference type="InterPro" id="IPR001801">
    <property type="entry name" value="Histone_HNS"/>
</dbReference>
<dbReference type="InterPro" id="IPR054180">
    <property type="entry name" value="H-NS-like_N"/>
</dbReference>